<comment type="similarity">
    <text evidence="1">Belongs to the universal ribosomal protein uS2 family.</text>
</comment>
<evidence type="ECO:0000313" key="5">
    <source>
        <dbReference type="EMBL" id="SUZ86905.1"/>
    </source>
</evidence>
<dbReference type="GO" id="GO:0022627">
    <property type="term" value="C:cytosolic small ribosomal subunit"/>
    <property type="evidence" value="ECO:0007669"/>
    <property type="project" value="TreeGrafter"/>
</dbReference>
<sequence length="317" mass="35290">MKNISMRQMLEAGAHFGHKTKYWNPKMEPYIYGERNGIHIINLETTLPQLEEACNYIKRLASESATILFVGTKQSIKDEIKRAGTECSMPYVSNRWLGGTLTNNATISKSIKKMDDLEESLKEENTSGLTKKEVLTLSRAYQKLEKGLGGIREMKKLPDALFIIDVNYEKNAVKEALVLGIPIVAVVDTNSSPEGIDHVIASNDDSRSTAKFIISLIIEAYSQGKKTVPILEEIDDEFVEVDSEGKISPTKIRRKKKIIIDKKKATSTAKEEPKAEAEEPKAEAEEPKAEAEEPKAEAEEPKAEAEEPKAEAEEPKA</sequence>
<organism evidence="5">
    <name type="scientific">marine metagenome</name>
    <dbReference type="NCBI Taxonomy" id="408172"/>
    <lineage>
        <taxon>unclassified sequences</taxon>
        <taxon>metagenomes</taxon>
        <taxon>ecological metagenomes</taxon>
    </lineage>
</organism>
<accession>A0A381R565</accession>
<keyword evidence="3" id="KW-0687">Ribonucleoprotein</keyword>
<feature type="non-terminal residue" evidence="5">
    <location>
        <position position="1"/>
    </location>
</feature>
<gene>
    <name evidence="5" type="ORF">METZ01_LOCUS39759</name>
</gene>
<dbReference type="InterPro" id="IPR018130">
    <property type="entry name" value="Ribosomal_uS2_CS"/>
</dbReference>
<name>A0A381R565_9ZZZZ</name>
<dbReference type="NCBIfam" id="TIGR01011">
    <property type="entry name" value="rpsB_bact"/>
    <property type="match status" value="1"/>
</dbReference>
<dbReference type="GO" id="GO:0003735">
    <property type="term" value="F:structural constituent of ribosome"/>
    <property type="evidence" value="ECO:0007669"/>
    <property type="project" value="InterPro"/>
</dbReference>
<dbReference type="InterPro" id="IPR005706">
    <property type="entry name" value="Ribosomal_uS2_bac/mit/plastid"/>
</dbReference>
<dbReference type="PANTHER" id="PTHR12534:SF0">
    <property type="entry name" value="SMALL RIBOSOMAL SUBUNIT PROTEIN US2M"/>
    <property type="match status" value="1"/>
</dbReference>
<evidence type="ECO:0000256" key="1">
    <source>
        <dbReference type="ARBA" id="ARBA00006242"/>
    </source>
</evidence>
<dbReference type="PROSITE" id="PS00962">
    <property type="entry name" value="RIBOSOMAL_S2_1"/>
    <property type="match status" value="1"/>
</dbReference>
<dbReference type="Pfam" id="PF00318">
    <property type="entry name" value="Ribosomal_S2"/>
    <property type="match status" value="1"/>
</dbReference>
<dbReference type="CDD" id="cd01425">
    <property type="entry name" value="RPS2"/>
    <property type="match status" value="1"/>
</dbReference>
<dbReference type="PRINTS" id="PR00395">
    <property type="entry name" value="RIBOSOMALS2"/>
</dbReference>
<dbReference type="InterPro" id="IPR001865">
    <property type="entry name" value="Ribosomal_uS2"/>
</dbReference>
<dbReference type="AlphaFoldDB" id="A0A381R565"/>
<evidence type="ECO:0000256" key="4">
    <source>
        <dbReference type="SAM" id="MobiDB-lite"/>
    </source>
</evidence>
<dbReference type="HAMAP" id="MF_00291_B">
    <property type="entry name" value="Ribosomal_uS2_B"/>
    <property type="match status" value="1"/>
</dbReference>
<keyword evidence="2" id="KW-0689">Ribosomal protein</keyword>
<proteinExistence type="inferred from homology"/>
<dbReference type="Gene3D" id="3.40.50.10490">
    <property type="entry name" value="Glucose-6-phosphate isomerase like protein, domain 1"/>
    <property type="match status" value="1"/>
</dbReference>
<feature type="region of interest" description="Disordered" evidence="4">
    <location>
        <begin position="263"/>
        <end position="317"/>
    </location>
</feature>
<protein>
    <recommendedName>
        <fullName evidence="6">30S ribosomal protein S2</fullName>
    </recommendedName>
</protein>
<evidence type="ECO:0000256" key="3">
    <source>
        <dbReference type="ARBA" id="ARBA00023274"/>
    </source>
</evidence>
<evidence type="ECO:0008006" key="6">
    <source>
        <dbReference type="Google" id="ProtNLM"/>
    </source>
</evidence>
<dbReference type="GO" id="GO:0006412">
    <property type="term" value="P:translation"/>
    <property type="evidence" value="ECO:0007669"/>
    <property type="project" value="InterPro"/>
</dbReference>
<evidence type="ECO:0000256" key="2">
    <source>
        <dbReference type="ARBA" id="ARBA00022980"/>
    </source>
</evidence>
<dbReference type="EMBL" id="UINC01001704">
    <property type="protein sequence ID" value="SUZ86905.1"/>
    <property type="molecule type" value="Genomic_DNA"/>
</dbReference>
<reference evidence="5" key="1">
    <citation type="submission" date="2018-05" db="EMBL/GenBank/DDBJ databases">
        <authorList>
            <person name="Lanie J.A."/>
            <person name="Ng W.-L."/>
            <person name="Kazmierczak K.M."/>
            <person name="Andrzejewski T.M."/>
            <person name="Davidsen T.M."/>
            <person name="Wayne K.J."/>
            <person name="Tettelin H."/>
            <person name="Glass J.I."/>
            <person name="Rusch D."/>
            <person name="Podicherti R."/>
            <person name="Tsui H.-C.T."/>
            <person name="Winkler M.E."/>
        </authorList>
    </citation>
    <scope>NUCLEOTIDE SEQUENCE</scope>
</reference>
<feature type="non-terminal residue" evidence="5">
    <location>
        <position position="317"/>
    </location>
</feature>
<dbReference type="SUPFAM" id="SSF52313">
    <property type="entry name" value="Ribosomal protein S2"/>
    <property type="match status" value="1"/>
</dbReference>
<dbReference type="PANTHER" id="PTHR12534">
    <property type="entry name" value="30S RIBOSOMAL PROTEIN S2 PROKARYOTIC AND ORGANELLAR"/>
    <property type="match status" value="1"/>
</dbReference>
<dbReference type="InterPro" id="IPR023591">
    <property type="entry name" value="Ribosomal_uS2_flav_dom_sf"/>
</dbReference>
<dbReference type="Gene3D" id="1.10.287.610">
    <property type="entry name" value="Helix hairpin bin"/>
    <property type="match status" value="1"/>
</dbReference>
<dbReference type="PROSITE" id="PS00963">
    <property type="entry name" value="RIBOSOMAL_S2_2"/>
    <property type="match status" value="1"/>
</dbReference>